<sequence length="111" mass="12246">MLCTNTALIKLLVRTAAGGDLPDDLTAFMFRAFLNAGVTSFGTDHILIAVERLTACFIEAVDEVVVAPLAYWSQIWMPMSPAGRVAHHEMYEQVIHRLSSHQACWPGCGRD</sequence>
<organism evidence="1 2">
    <name type="scientific">Pseudomonas taeanensis MS-3</name>
    <dbReference type="NCBI Taxonomy" id="1395571"/>
    <lineage>
        <taxon>Bacteria</taxon>
        <taxon>Pseudomonadati</taxon>
        <taxon>Pseudomonadota</taxon>
        <taxon>Gammaproteobacteria</taxon>
        <taxon>Pseudomonadales</taxon>
        <taxon>Pseudomonadaceae</taxon>
        <taxon>Pseudomonas</taxon>
    </lineage>
</organism>
<comment type="caution">
    <text evidence="1">The sequence shown here is derived from an EMBL/GenBank/DDBJ whole genome shotgun (WGS) entry which is preliminary data.</text>
</comment>
<dbReference type="EMBL" id="AWSQ01000005">
    <property type="protein sequence ID" value="KFX68561.1"/>
    <property type="molecule type" value="Genomic_DNA"/>
</dbReference>
<evidence type="ECO:0000313" key="2">
    <source>
        <dbReference type="Proteomes" id="UP000030063"/>
    </source>
</evidence>
<name>A0A0A1YHK3_9PSED</name>
<accession>A0A0A1YHK3</accession>
<gene>
    <name evidence="1" type="ORF">TMS3_0118095</name>
</gene>
<dbReference type="Proteomes" id="UP000030063">
    <property type="component" value="Unassembled WGS sequence"/>
</dbReference>
<keyword evidence="2" id="KW-1185">Reference proteome</keyword>
<protein>
    <submittedName>
        <fullName evidence="1">Uncharacterized protein</fullName>
    </submittedName>
</protein>
<proteinExistence type="predicted"/>
<dbReference type="AlphaFoldDB" id="A0A0A1YHK3"/>
<evidence type="ECO:0000313" key="1">
    <source>
        <dbReference type="EMBL" id="KFX68561.1"/>
    </source>
</evidence>
<reference evidence="1 2" key="1">
    <citation type="journal article" date="2014" name="Genome Announc.">
        <title>Draft Genome Sequence of Petroleum Oil-Degrading Marine Bacterium Pseudomonas taeanensis Strain MS-3, Isolated from a Crude Oil-Contaminated Seashore.</title>
        <authorList>
            <person name="Lee S.Y."/>
            <person name="Kim S.H."/>
            <person name="Lee D.G."/>
            <person name="Shin S."/>
            <person name="Yun S.H."/>
            <person name="Choi C.W."/>
            <person name="Chung Y.H."/>
            <person name="Choi J.S."/>
            <person name="Kahng H.Y."/>
            <person name="Kim S.I."/>
        </authorList>
    </citation>
    <scope>NUCLEOTIDE SEQUENCE [LARGE SCALE GENOMIC DNA]</scope>
    <source>
        <strain evidence="1 2">MS-3</strain>
    </source>
</reference>